<dbReference type="SUPFAM" id="SSF56796">
    <property type="entry name" value="Dehydroquinate synthase-like"/>
    <property type="match status" value="1"/>
</dbReference>
<dbReference type="InterPro" id="IPR035873">
    <property type="entry name" value="PhpC"/>
</dbReference>
<dbReference type="GO" id="GO:0004022">
    <property type="term" value="F:alcohol dehydrogenase (NAD+) activity"/>
    <property type="evidence" value="ECO:0007669"/>
    <property type="project" value="TreeGrafter"/>
</dbReference>
<dbReference type="Pfam" id="PF00465">
    <property type="entry name" value="Fe-ADH"/>
    <property type="match status" value="1"/>
</dbReference>
<dbReference type="Gene3D" id="3.40.50.1970">
    <property type="match status" value="1"/>
</dbReference>
<comment type="similarity">
    <text evidence="2">Belongs to the iron-containing alcohol dehydrogenase family.</text>
</comment>
<dbReference type="InterPro" id="IPR001670">
    <property type="entry name" value="ADH_Fe/GldA"/>
</dbReference>
<evidence type="ECO:0000313" key="7">
    <source>
        <dbReference type="EMBL" id="RTJ98274.1"/>
    </source>
</evidence>
<dbReference type="Gene3D" id="1.20.1090.10">
    <property type="entry name" value="Dehydroquinate synthase-like - alpha domain"/>
    <property type="match status" value="1"/>
</dbReference>
<dbReference type="InterPro" id="IPR056798">
    <property type="entry name" value="ADH_Fe_C"/>
</dbReference>
<dbReference type="PROSITE" id="PS00913">
    <property type="entry name" value="ADH_IRON_1"/>
    <property type="match status" value="1"/>
</dbReference>
<dbReference type="AlphaFoldDB" id="A0A430YK47"/>
<evidence type="ECO:0000256" key="2">
    <source>
        <dbReference type="ARBA" id="ARBA00007358"/>
    </source>
</evidence>
<proteinExistence type="inferred from homology"/>
<dbReference type="InterPro" id="IPR018211">
    <property type="entry name" value="ADH_Fe_CS"/>
</dbReference>
<comment type="cofactor">
    <cofactor evidence="1">
        <name>Fe cation</name>
        <dbReference type="ChEBI" id="CHEBI:24875"/>
    </cofactor>
</comment>
<reference evidence="7 8" key="1">
    <citation type="journal article" date="2019" name="Appl. Environ. Microbiol.">
        <title>Population genetics and characterization of Campylobacter jejuni isolates in western jackdaws and game birds in Finland.</title>
        <authorList>
            <person name="Kovanen S."/>
            <person name="Rossi M."/>
            <person name="Pohja-Mykra M."/>
            <person name="Nieminen T."/>
            <person name="Raunio-Saarnisto M."/>
            <person name="Sauvala M."/>
            <person name="Fredriksson-Ahomaa M."/>
            <person name="Hanninen M.L."/>
            <person name="Kivisto R."/>
        </authorList>
    </citation>
    <scope>NUCLEOTIDE SEQUENCE [LARGE SCALE GENOMIC DNA]</scope>
    <source>
        <strain evidence="7 8">CB304</strain>
    </source>
</reference>
<dbReference type="Pfam" id="PF25137">
    <property type="entry name" value="ADH_Fe_C"/>
    <property type="match status" value="1"/>
</dbReference>
<evidence type="ECO:0000256" key="1">
    <source>
        <dbReference type="ARBA" id="ARBA00001962"/>
    </source>
</evidence>
<dbReference type="EMBL" id="PRCE01000027">
    <property type="protein sequence ID" value="RTJ98274.1"/>
    <property type="molecule type" value="Genomic_DNA"/>
</dbReference>
<comment type="caution">
    <text evidence="7">The sequence shown here is derived from an EMBL/GenBank/DDBJ whole genome shotgun (WGS) entry which is preliminary data.</text>
</comment>
<organism evidence="7 8">
    <name type="scientific">Campylobacter jejuni</name>
    <dbReference type="NCBI Taxonomy" id="197"/>
    <lineage>
        <taxon>Bacteria</taxon>
        <taxon>Pseudomonadati</taxon>
        <taxon>Campylobacterota</taxon>
        <taxon>Epsilonproteobacteria</taxon>
        <taxon>Campylobacterales</taxon>
        <taxon>Campylobacteraceae</taxon>
        <taxon>Campylobacter</taxon>
    </lineage>
</organism>
<evidence type="ECO:0000259" key="5">
    <source>
        <dbReference type="Pfam" id="PF00465"/>
    </source>
</evidence>
<evidence type="ECO:0000256" key="4">
    <source>
        <dbReference type="ARBA" id="ARBA00023027"/>
    </source>
</evidence>
<dbReference type="Proteomes" id="UP000286791">
    <property type="component" value="Unassembled WGS sequence"/>
</dbReference>
<gene>
    <name evidence="7" type="ORF">C3H48_04710</name>
</gene>
<evidence type="ECO:0000259" key="6">
    <source>
        <dbReference type="Pfam" id="PF25137"/>
    </source>
</evidence>
<dbReference type="InterPro" id="IPR039697">
    <property type="entry name" value="Alcohol_dehydrogenase_Fe"/>
</dbReference>
<feature type="domain" description="Alcohol dehydrogenase iron-type/glycerol dehydrogenase GldA" evidence="5">
    <location>
        <begin position="21"/>
        <end position="167"/>
    </location>
</feature>
<evidence type="ECO:0000313" key="8">
    <source>
        <dbReference type="Proteomes" id="UP000286791"/>
    </source>
</evidence>
<feature type="domain" description="Fe-containing alcohol dehydrogenase-like C-terminal" evidence="6">
    <location>
        <begin position="178"/>
        <end position="290"/>
    </location>
</feature>
<dbReference type="GO" id="GO:0017000">
    <property type="term" value="P:antibiotic biosynthetic process"/>
    <property type="evidence" value="ECO:0007669"/>
    <property type="project" value="InterPro"/>
</dbReference>
<evidence type="ECO:0000256" key="3">
    <source>
        <dbReference type="ARBA" id="ARBA00023002"/>
    </source>
</evidence>
<keyword evidence="3" id="KW-0560">Oxidoreductase</keyword>
<sequence length="351" mass="39659">MSDFRYYNPVKINFNVSYEHIIDSLKTDSILLLTSKSFYKKGLTKILADKLGDRLMGVIYDILPNPEINYAELIKKDYRNYKEIIAFGGGSVLDMAKYFSVSGDIIRNGGNLDISNSCSFIPIFAIPTTAGTSSELTKWATLWDTPNNIKFSLSDENLYCKEAFYDPNLFLNIPRDLTIYTALDALSHSIESIWNKNSNAISTNHAIKAIELILENLPRLQNDLNSKELRLKIILASIYSGLAFSNTQTALAHAISYPITMKLGISHGLACSFTIPILLECIDDVKINKLLSIYKEKIISLFHILNISTNLKSYGITKQFIEDIFDNLNSRAKNGMFDLELTKKRFLLCIK</sequence>
<dbReference type="GO" id="GO:0046872">
    <property type="term" value="F:metal ion binding"/>
    <property type="evidence" value="ECO:0007669"/>
    <property type="project" value="InterPro"/>
</dbReference>
<accession>A0A430YK47</accession>
<dbReference type="PANTHER" id="PTHR11496">
    <property type="entry name" value="ALCOHOL DEHYDROGENASE"/>
    <property type="match status" value="1"/>
</dbReference>
<dbReference type="PANTHER" id="PTHR11496:SF102">
    <property type="entry name" value="ALCOHOL DEHYDROGENASE 4"/>
    <property type="match status" value="1"/>
</dbReference>
<keyword evidence="4" id="KW-0520">NAD</keyword>
<dbReference type="RefSeq" id="WP_126236953.1">
    <property type="nucleotide sequence ID" value="NZ_PRAF01000007.1"/>
</dbReference>
<dbReference type="CDD" id="cd08182">
    <property type="entry name" value="HEPD"/>
    <property type="match status" value="1"/>
</dbReference>
<name>A0A430YK47_CAMJU</name>
<protein>
    <submittedName>
        <fullName evidence="7">Alcohol dehydrogenase</fullName>
    </submittedName>
</protein>